<feature type="compositionally biased region" description="Polar residues" evidence="1">
    <location>
        <begin position="75"/>
        <end position="88"/>
    </location>
</feature>
<evidence type="ECO:0000313" key="2">
    <source>
        <dbReference type="EMBL" id="CAB4147859.1"/>
    </source>
</evidence>
<accession>A0A6J5NMN2</accession>
<sequence length="95" mass="9988">MNPINRAGNAVRSVGGYISNIAREVSDVPTAFGTNLSIVKNTTVKGPKDPLSVAGEKNVYKQVKEVGGAFLGKSGTRSDQYKPSTGYVSGSKLKK</sequence>
<organism evidence="3">
    <name type="scientific">uncultured Caudovirales phage</name>
    <dbReference type="NCBI Taxonomy" id="2100421"/>
    <lineage>
        <taxon>Viruses</taxon>
        <taxon>Duplodnaviria</taxon>
        <taxon>Heunggongvirae</taxon>
        <taxon>Uroviricota</taxon>
        <taxon>Caudoviricetes</taxon>
        <taxon>Peduoviridae</taxon>
        <taxon>Maltschvirus</taxon>
        <taxon>Maltschvirus maltsch</taxon>
    </lineage>
</organism>
<dbReference type="EMBL" id="LR796666">
    <property type="protein sequence ID" value="CAB4158248.1"/>
    <property type="molecule type" value="Genomic_DNA"/>
</dbReference>
<dbReference type="EMBL" id="LR796484">
    <property type="protein sequence ID" value="CAB4147859.1"/>
    <property type="molecule type" value="Genomic_DNA"/>
</dbReference>
<name>A0A6J5NMN2_9CAUD</name>
<evidence type="ECO:0000256" key="1">
    <source>
        <dbReference type="SAM" id="MobiDB-lite"/>
    </source>
</evidence>
<reference evidence="3" key="1">
    <citation type="submission" date="2020-04" db="EMBL/GenBank/DDBJ databases">
        <authorList>
            <person name="Chiriac C."/>
            <person name="Salcher M."/>
            <person name="Ghai R."/>
            <person name="Kavagutti S V."/>
        </authorList>
    </citation>
    <scope>NUCLEOTIDE SEQUENCE</scope>
</reference>
<proteinExistence type="predicted"/>
<protein>
    <submittedName>
        <fullName evidence="3">Uncharacterized protein</fullName>
    </submittedName>
</protein>
<feature type="region of interest" description="Disordered" evidence="1">
    <location>
        <begin position="74"/>
        <end position="95"/>
    </location>
</feature>
<evidence type="ECO:0000313" key="3">
    <source>
        <dbReference type="EMBL" id="CAB4158248.1"/>
    </source>
</evidence>
<gene>
    <name evidence="2" type="ORF">UFOVP429_51</name>
    <name evidence="3" type="ORF">UFOVP696_116</name>
</gene>